<dbReference type="STRING" id="400727.A0A2T7NRC8"/>
<feature type="compositionally biased region" description="Low complexity" evidence="4">
    <location>
        <begin position="338"/>
        <end position="350"/>
    </location>
</feature>
<dbReference type="PANTHER" id="PTHR24123:SF33">
    <property type="entry name" value="PROTEIN HOS4"/>
    <property type="match status" value="1"/>
</dbReference>
<dbReference type="InterPro" id="IPR051165">
    <property type="entry name" value="Multifunctional_ANK_Repeat"/>
</dbReference>
<proteinExistence type="predicted"/>
<name>A0A2T7NRC8_POMCA</name>
<feature type="region of interest" description="Disordered" evidence="4">
    <location>
        <begin position="334"/>
        <end position="426"/>
    </location>
</feature>
<dbReference type="EMBL" id="PZQS01000010">
    <property type="protein sequence ID" value="PVD23735.1"/>
    <property type="molecule type" value="Genomic_DNA"/>
</dbReference>
<feature type="compositionally biased region" description="Low complexity" evidence="4">
    <location>
        <begin position="285"/>
        <end position="298"/>
    </location>
</feature>
<sequence>MTEDSAATLGNSLCCCTSGTDVSKALSCQSDDDLYNLCTTITGSGHTVVHLLVQRQKLDSLKAVLARGVDVNTRDAQGATPIHTALQYHALPAAQVLIDHGADVAEVVSRRKGITLLHKLVMRDRPAAVQLLLENGAEVNARDKQRRTALHMAAVYGRGAIAALLLQRESCDVNALDQTGHTPLMLAINNNNTDLARQLAAAPRTDVALRDRDGMSSLHLAVALGQLEVVRAILARNTANLNSKERSMGRTPLHLACALTTLGSASTTNNSNSKDSNKKGARGRVSTSLSVLNTSSENGEASAGYGRYTSKSPSKHSNKDSPIASVNFQECEADKPMSAASDAAASSQSSGFRMSPTTSGGPYYLKTGTAFRHPKSSQTPVRNDGTSQQGSFLAASRPRTAPQRRKPTGLCINGSESPQRSRASEASSISAIRCKMVTLLLDLGADANLMTAFRKSPLHITAASGAADVMALLLPHTTNPNMLSMSNKTALHLPRRTATLSSCPCWCPRAPTWVSATWQA</sequence>
<evidence type="ECO:0000313" key="5">
    <source>
        <dbReference type="EMBL" id="PVD23735.1"/>
    </source>
</evidence>
<evidence type="ECO:0000256" key="2">
    <source>
        <dbReference type="ARBA" id="ARBA00023043"/>
    </source>
</evidence>
<feature type="compositionally biased region" description="Polar residues" evidence="4">
    <location>
        <begin position="376"/>
        <end position="391"/>
    </location>
</feature>
<feature type="repeat" description="ANK" evidence="3">
    <location>
        <begin position="44"/>
        <end position="76"/>
    </location>
</feature>
<feature type="repeat" description="ANK" evidence="3">
    <location>
        <begin position="112"/>
        <end position="144"/>
    </location>
</feature>
<feature type="compositionally biased region" description="Low complexity" evidence="4">
    <location>
        <begin position="264"/>
        <end position="274"/>
    </location>
</feature>
<dbReference type="PANTHER" id="PTHR24123">
    <property type="entry name" value="ANKYRIN REPEAT-CONTAINING"/>
    <property type="match status" value="1"/>
</dbReference>
<dbReference type="Gene3D" id="1.25.40.20">
    <property type="entry name" value="Ankyrin repeat-containing domain"/>
    <property type="match status" value="4"/>
</dbReference>
<feature type="compositionally biased region" description="Polar residues" evidence="4">
    <location>
        <begin position="351"/>
        <end position="360"/>
    </location>
</feature>
<dbReference type="AlphaFoldDB" id="A0A2T7NRC8"/>
<keyword evidence="1" id="KW-0677">Repeat</keyword>
<dbReference type="Proteomes" id="UP000245119">
    <property type="component" value="Linkage Group LG10"/>
</dbReference>
<accession>A0A2T7NRC8</accession>
<dbReference type="InterPro" id="IPR036770">
    <property type="entry name" value="Ankyrin_rpt-contain_sf"/>
</dbReference>
<feature type="repeat" description="ANK" evidence="3">
    <location>
        <begin position="213"/>
        <end position="246"/>
    </location>
</feature>
<dbReference type="PROSITE" id="PS50297">
    <property type="entry name" value="ANK_REP_REGION"/>
    <property type="match status" value="4"/>
</dbReference>
<dbReference type="OrthoDB" id="6054468at2759"/>
<evidence type="ECO:0000313" key="6">
    <source>
        <dbReference type="Proteomes" id="UP000245119"/>
    </source>
</evidence>
<keyword evidence="2 3" id="KW-0040">ANK repeat</keyword>
<dbReference type="InterPro" id="IPR002110">
    <property type="entry name" value="Ankyrin_rpt"/>
</dbReference>
<dbReference type="PRINTS" id="PR01415">
    <property type="entry name" value="ANKYRIN"/>
</dbReference>
<dbReference type="PROSITE" id="PS50088">
    <property type="entry name" value="ANK_REPEAT"/>
    <property type="match status" value="4"/>
</dbReference>
<dbReference type="SMART" id="SM00248">
    <property type="entry name" value="ANK"/>
    <property type="match status" value="7"/>
</dbReference>
<keyword evidence="6" id="KW-1185">Reference proteome</keyword>
<evidence type="ECO:0000256" key="3">
    <source>
        <dbReference type="PROSITE-ProRule" id="PRU00023"/>
    </source>
</evidence>
<feature type="repeat" description="ANK" evidence="3">
    <location>
        <begin position="77"/>
        <end position="109"/>
    </location>
</feature>
<protein>
    <submittedName>
        <fullName evidence="5">Uncharacterized protein</fullName>
    </submittedName>
</protein>
<dbReference type="SUPFAM" id="SSF48403">
    <property type="entry name" value="Ankyrin repeat"/>
    <property type="match status" value="2"/>
</dbReference>
<gene>
    <name evidence="5" type="ORF">C0Q70_17008</name>
</gene>
<organism evidence="5 6">
    <name type="scientific">Pomacea canaliculata</name>
    <name type="common">Golden apple snail</name>
    <dbReference type="NCBI Taxonomy" id="400727"/>
    <lineage>
        <taxon>Eukaryota</taxon>
        <taxon>Metazoa</taxon>
        <taxon>Spiralia</taxon>
        <taxon>Lophotrochozoa</taxon>
        <taxon>Mollusca</taxon>
        <taxon>Gastropoda</taxon>
        <taxon>Caenogastropoda</taxon>
        <taxon>Architaenioglossa</taxon>
        <taxon>Ampullarioidea</taxon>
        <taxon>Ampullariidae</taxon>
        <taxon>Pomacea</taxon>
    </lineage>
</organism>
<evidence type="ECO:0000256" key="4">
    <source>
        <dbReference type="SAM" id="MobiDB-lite"/>
    </source>
</evidence>
<dbReference type="Pfam" id="PF00023">
    <property type="entry name" value="Ank"/>
    <property type="match status" value="1"/>
</dbReference>
<dbReference type="Pfam" id="PF12796">
    <property type="entry name" value="Ank_2"/>
    <property type="match status" value="3"/>
</dbReference>
<feature type="region of interest" description="Disordered" evidence="4">
    <location>
        <begin position="264"/>
        <end position="322"/>
    </location>
</feature>
<evidence type="ECO:0000256" key="1">
    <source>
        <dbReference type="ARBA" id="ARBA00022737"/>
    </source>
</evidence>
<reference evidence="5 6" key="1">
    <citation type="submission" date="2018-04" db="EMBL/GenBank/DDBJ databases">
        <title>The genome of golden apple snail Pomacea canaliculata provides insight into stress tolerance and invasive adaptation.</title>
        <authorList>
            <person name="Liu C."/>
            <person name="Liu B."/>
            <person name="Ren Y."/>
            <person name="Zhang Y."/>
            <person name="Wang H."/>
            <person name="Li S."/>
            <person name="Jiang F."/>
            <person name="Yin L."/>
            <person name="Zhang G."/>
            <person name="Qian W."/>
            <person name="Fan W."/>
        </authorList>
    </citation>
    <scope>NUCLEOTIDE SEQUENCE [LARGE SCALE GENOMIC DNA]</scope>
    <source>
        <strain evidence="5">SZHN2017</strain>
        <tissue evidence="5">Muscle</tissue>
    </source>
</reference>
<comment type="caution">
    <text evidence="5">The sequence shown here is derived from an EMBL/GenBank/DDBJ whole genome shotgun (WGS) entry which is preliminary data.</text>
</comment>